<feature type="region of interest" description="Disordered" evidence="1">
    <location>
        <begin position="153"/>
        <end position="231"/>
    </location>
</feature>
<feature type="compositionally biased region" description="Polar residues" evidence="1">
    <location>
        <begin position="329"/>
        <end position="341"/>
    </location>
</feature>
<keyword evidence="2" id="KW-0812">Transmembrane</keyword>
<gene>
    <name evidence="3" type="ORF">M011DRAFT_526501</name>
</gene>
<dbReference type="Proteomes" id="UP000799440">
    <property type="component" value="Unassembled WGS sequence"/>
</dbReference>
<name>A0A6A6V938_9PLEO</name>
<feature type="compositionally biased region" description="Polar residues" evidence="1">
    <location>
        <begin position="269"/>
        <end position="302"/>
    </location>
</feature>
<evidence type="ECO:0000313" key="3">
    <source>
        <dbReference type="EMBL" id="KAF2747138.1"/>
    </source>
</evidence>
<evidence type="ECO:0000313" key="4">
    <source>
        <dbReference type="Proteomes" id="UP000799440"/>
    </source>
</evidence>
<feature type="compositionally biased region" description="Polar residues" evidence="1">
    <location>
        <begin position="366"/>
        <end position="382"/>
    </location>
</feature>
<feature type="compositionally biased region" description="Acidic residues" evidence="1">
    <location>
        <begin position="471"/>
        <end position="484"/>
    </location>
</feature>
<proteinExistence type="predicted"/>
<dbReference type="AlphaFoldDB" id="A0A6A6V938"/>
<reference evidence="3" key="1">
    <citation type="journal article" date="2020" name="Stud. Mycol.">
        <title>101 Dothideomycetes genomes: a test case for predicting lifestyles and emergence of pathogens.</title>
        <authorList>
            <person name="Haridas S."/>
            <person name="Albert R."/>
            <person name="Binder M."/>
            <person name="Bloem J."/>
            <person name="Labutti K."/>
            <person name="Salamov A."/>
            <person name="Andreopoulos B."/>
            <person name="Baker S."/>
            <person name="Barry K."/>
            <person name="Bills G."/>
            <person name="Bluhm B."/>
            <person name="Cannon C."/>
            <person name="Castanera R."/>
            <person name="Culley D."/>
            <person name="Daum C."/>
            <person name="Ezra D."/>
            <person name="Gonzalez J."/>
            <person name="Henrissat B."/>
            <person name="Kuo A."/>
            <person name="Liang C."/>
            <person name="Lipzen A."/>
            <person name="Lutzoni F."/>
            <person name="Magnuson J."/>
            <person name="Mondo S."/>
            <person name="Nolan M."/>
            <person name="Ohm R."/>
            <person name="Pangilinan J."/>
            <person name="Park H.-J."/>
            <person name="Ramirez L."/>
            <person name="Alfaro M."/>
            <person name="Sun H."/>
            <person name="Tritt A."/>
            <person name="Yoshinaga Y."/>
            <person name="Zwiers L.-H."/>
            <person name="Turgeon B."/>
            <person name="Goodwin S."/>
            <person name="Spatafora J."/>
            <person name="Crous P."/>
            <person name="Grigoriev I."/>
        </authorList>
    </citation>
    <scope>NUCLEOTIDE SEQUENCE</scope>
    <source>
        <strain evidence="3">CBS 119925</strain>
    </source>
</reference>
<organism evidence="3 4">
    <name type="scientific">Sporormia fimetaria CBS 119925</name>
    <dbReference type="NCBI Taxonomy" id="1340428"/>
    <lineage>
        <taxon>Eukaryota</taxon>
        <taxon>Fungi</taxon>
        <taxon>Dikarya</taxon>
        <taxon>Ascomycota</taxon>
        <taxon>Pezizomycotina</taxon>
        <taxon>Dothideomycetes</taxon>
        <taxon>Pleosporomycetidae</taxon>
        <taxon>Pleosporales</taxon>
        <taxon>Sporormiaceae</taxon>
        <taxon>Sporormia</taxon>
    </lineage>
</organism>
<evidence type="ECO:0000256" key="2">
    <source>
        <dbReference type="SAM" id="Phobius"/>
    </source>
</evidence>
<feature type="transmembrane region" description="Helical" evidence="2">
    <location>
        <begin position="70"/>
        <end position="93"/>
    </location>
</feature>
<feature type="region of interest" description="Disordered" evidence="1">
    <location>
        <begin position="468"/>
        <end position="562"/>
    </location>
</feature>
<accession>A0A6A6V938</accession>
<keyword evidence="2" id="KW-0472">Membrane</keyword>
<feature type="compositionally biased region" description="Basic and acidic residues" evidence="1">
    <location>
        <begin position="499"/>
        <end position="512"/>
    </location>
</feature>
<evidence type="ECO:0000256" key="1">
    <source>
        <dbReference type="SAM" id="MobiDB-lite"/>
    </source>
</evidence>
<feature type="compositionally biased region" description="Polar residues" evidence="1">
    <location>
        <begin position="390"/>
        <end position="400"/>
    </location>
</feature>
<feature type="region of interest" description="Disordered" evidence="1">
    <location>
        <begin position="355"/>
        <end position="414"/>
    </location>
</feature>
<keyword evidence="2" id="KW-1133">Transmembrane helix</keyword>
<keyword evidence="4" id="KW-1185">Reference proteome</keyword>
<protein>
    <submittedName>
        <fullName evidence="3">Uncharacterized protein</fullName>
    </submittedName>
</protein>
<sequence length="562" mass="61839">MDKEEVQASEVLHEVAEWLELVDRDTDIGFRRWQAKRFPACAIQASVLLDAFQGFTPVDSNDAQRSDATIYFIALCLLASCYTVLPASSGWSLPLLRQRQGRTVVSALGLHWRYRYSPAAGHHARECTETAQWQGLYSGPSIEDQVLETVMKQRRSDAAVGTSPLSKRIEHESNETGRIAEANTPVPTSGQERKTCHKLSSRASDWSDWGDGPAPPDADDEDTLSVSSSITSSQRSFLSKLKCGPLKLHKQAKDLKDPKDSKGFIGRLTSHNKTVPGSIHFYNSVQRIPSSSRGRQTQSSPTHAHHRIQSVPRRKPYTGSPGRGHLRRVSSTPSFPQTSPIARSFIRRLSIPISETQPEEHDSPPSDHTSQQPSFTLRTAASSIRADISTPRSPISPMTKTQRDPPARGQYAHKPRYPDDYFGWMPMVSARDFGWEKQREPGTDDDPETAEAEACAYLACPWPKSRWAREEMEDSDEGSSDDDGWGLSCGKRHKVLLGGEERSSKGDRDWDTLRGASVSPEMKKSAVGDLGGVMGPKGHSNGVKEGNNGGRGAGERVSGIGG</sequence>
<dbReference type="EMBL" id="MU006574">
    <property type="protein sequence ID" value="KAF2747138.1"/>
    <property type="molecule type" value="Genomic_DNA"/>
</dbReference>
<feature type="region of interest" description="Disordered" evidence="1">
    <location>
        <begin position="252"/>
        <end position="343"/>
    </location>
</feature>
<dbReference type="OrthoDB" id="3946545at2759"/>
<feature type="compositionally biased region" description="Basic and acidic residues" evidence="1">
    <location>
        <begin position="252"/>
        <end position="262"/>
    </location>
</feature>
<feature type="compositionally biased region" description="Basic residues" evidence="1">
    <location>
        <begin position="303"/>
        <end position="316"/>
    </location>
</feature>